<feature type="domain" description="Thiamine pyrophosphate enzyme TPP-binding" evidence="5">
    <location>
        <begin position="406"/>
        <end position="545"/>
    </location>
</feature>
<comment type="similarity">
    <text evidence="1 3">Belongs to the TPP enzyme family.</text>
</comment>
<name>A0A1I0YF49_SELRU</name>
<reference evidence="7 8" key="1">
    <citation type="submission" date="2016-10" db="EMBL/GenBank/DDBJ databases">
        <authorList>
            <person name="de Groot N.N."/>
        </authorList>
    </citation>
    <scope>NUCLEOTIDE SEQUENCE [LARGE SCALE GENOMIC DNA]</scope>
    <source>
        <strain evidence="7 8">L14</strain>
    </source>
</reference>
<dbReference type="InterPro" id="IPR029035">
    <property type="entry name" value="DHS-like_NAD/FAD-binding_dom"/>
</dbReference>
<evidence type="ECO:0000256" key="1">
    <source>
        <dbReference type="ARBA" id="ARBA00007812"/>
    </source>
</evidence>
<evidence type="ECO:0000313" key="8">
    <source>
        <dbReference type="Proteomes" id="UP000183843"/>
    </source>
</evidence>
<dbReference type="Pfam" id="PF00205">
    <property type="entry name" value="TPP_enzyme_M"/>
    <property type="match status" value="1"/>
</dbReference>
<dbReference type="InterPro" id="IPR011766">
    <property type="entry name" value="TPP_enzyme_TPP-bd"/>
</dbReference>
<dbReference type="SUPFAM" id="SSF52518">
    <property type="entry name" value="Thiamin diphosphate-binding fold (THDP-binding)"/>
    <property type="match status" value="2"/>
</dbReference>
<dbReference type="SUPFAM" id="SSF52467">
    <property type="entry name" value="DHS-like NAD/FAD-binding domain"/>
    <property type="match status" value="1"/>
</dbReference>
<dbReference type="Gene3D" id="3.40.50.970">
    <property type="match status" value="2"/>
</dbReference>
<organism evidence="7 8">
    <name type="scientific">Selenomonas ruminantium</name>
    <dbReference type="NCBI Taxonomy" id="971"/>
    <lineage>
        <taxon>Bacteria</taxon>
        <taxon>Bacillati</taxon>
        <taxon>Bacillota</taxon>
        <taxon>Negativicutes</taxon>
        <taxon>Selenomonadales</taxon>
        <taxon>Selenomonadaceae</taxon>
        <taxon>Selenomonas</taxon>
    </lineage>
</organism>
<dbReference type="GO" id="GO:0050660">
    <property type="term" value="F:flavin adenine dinucleotide binding"/>
    <property type="evidence" value="ECO:0007669"/>
    <property type="project" value="TreeGrafter"/>
</dbReference>
<dbReference type="InterPro" id="IPR012000">
    <property type="entry name" value="Thiamin_PyroP_enz_cen_dom"/>
</dbReference>
<dbReference type="Pfam" id="PF02775">
    <property type="entry name" value="TPP_enzyme_C"/>
    <property type="match status" value="1"/>
</dbReference>
<dbReference type="PANTHER" id="PTHR18968">
    <property type="entry name" value="THIAMINE PYROPHOSPHATE ENZYMES"/>
    <property type="match status" value="1"/>
</dbReference>
<feature type="domain" description="Thiamine pyrophosphate enzyme central" evidence="4">
    <location>
        <begin position="196"/>
        <end position="332"/>
    </location>
</feature>
<gene>
    <name evidence="7" type="ORF">SAMN05216587_11312</name>
</gene>
<dbReference type="GO" id="GO:0009099">
    <property type="term" value="P:L-valine biosynthetic process"/>
    <property type="evidence" value="ECO:0007669"/>
    <property type="project" value="TreeGrafter"/>
</dbReference>
<keyword evidence="2 3" id="KW-0786">Thiamine pyrophosphate</keyword>
<feature type="domain" description="Thiamine pyrophosphate enzyme N-terminal TPP-binding" evidence="6">
    <location>
        <begin position="1"/>
        <end position="108"/>
    </location>
</feature>
<evidence type="ECO:0000259" key="4">
    <source>
        <dbReference type="Pfam" id="PF00205"/>
    </source>
</evidence>
<dbReference type="InterPro" id="IPR045229">
    <property type="entry name" value="TPP_enz"/>
</dbReference>
<dbReference type="InterPro" id="IPR029061">
    <property type="entry name" value="THDP-binding"/>
</dbReference>
<dbReference type="CDD" id="cd00568">
    <property type="entry name" value="TPP_enzymes"/>
    <property type="match status" value="1"/>
</dbReference>
<dbReference type="PANTHER" id="PTHR18968:SF142">
    <property type="entry name" value="ACETOLACTATE SYNTHASE"/>
    <property type="match status" value="1"/>
</dbReference>
<dbReference type="GO" id="GO:0009097">
    <property type="term" value="P:isoleucine biosynthetic process"/>
    <property type="evidence" value="ECO:0007669"/>
    <property type="project" value="TreeGrafter"/>
</dbReference>
<evidence type="ECO:0000313" key="7">
    <source>
        <dbReference type="EMBL" id="SFB12025.1"/>
    </source>
</evidence>
<proteinExistence type="inferred from homology"/>
<dbReference type="AlphaFoldDB" id="A0A1I0YF49"/>
<dbReference type="Proteomes" id="UP000183843">
    <property type="component" value="Unassembled WGS sequence"/>
</dbReference>
<dbReference type="Gene3D" id="3.40.50.1220">
    <property type="entry name" value="TPP-binding domain"/>
    <property type="match status" value="1"/>
</dbReference>
<dbReference type="InterPro" id="IPR012001">
    <property type="entry name" value="Thiamin_PyroP_enz_TPP-bd_dom"/>
</dbReference>
<protein>
    <submittedName>
        <fullName evidence="7">Acetolactate synthase-1/2/3 large subunit</fullName>
    </submittedName>
</protein>
<evidence type="ECO:0000256" key="3">
    <source>
        <dbReference type="RuleBase" id="RU362132"/>
    </source>
</evidence>
<dbReference type="GO" id="GO:0030976">
    <property type="term" value="F:thiamine pyrophosphate binding"/>
    <property type="evidence" value="ECO:0007669"/>
    <property type="project" value="InterPro"/>
</dbReference>
<accession>A0A1I0YF49</accession>
<dbReference type="Pfam" id="PF02776">
    <property type="entry name" value="TPP_enzyme_N"/>
    <property type="match status" value="1"/>
</dbReference>
<dbReference type="GO" id="GO:0005948">
    <property type="term" value="C:acetolactate synthase complex"/>
    <property type="evidence" value="ECO:0007669"/>
    <property type="project" value="TreeGrafter"/>
</dbReference>
<dbReference type="GO" id="GO:0003984">
    <property type="term" value="F:acetolactate synthase activity"/>
    <property type="evidence" value="ECO:0007669"/>
    <property type="project" value="TreeGrafter"/>
</dbReference>
<dbReference type="CDD" id="cd07035">
    <property type="entry name" value="TPP_PYR_POX_like"/>
    <property type="match status" value="1"/>
</dbReference>
<evidence type="ECO:0000259" key="6">
    <source>
        <dbReference type="Pfam" id="PF02776"/>
    </source>
</evidence>
<evidence type="ECO:0000259" key="5">
    <source>
        <dbReference type="Pfam" id="PF02775"/>
    </source>
</evidence>
<evidence type="ECO:0000256" key="2">
    <source>
        <dbReference type="ARBA" id="ARBA00023052"/>
    </source>
</evidence>
<sequence length="597" mass="66249">MKLSDYVFDYLKKMSVTTAFTLTGGGIMHLVDSLGRSGMEYVCCHHEQAAAIAAQAFGMYQEQLSVCLVTTGPGGTNALTGLAAAYVDSTPVIFLSGQVKRSDFASLRGVRQFGAQENDIVSMAKPVAKYAVTVQEPDDIAYELEKAVYLATSGRKGPVWLDIPLDVQAAEIDVETLHHFTIPKDAKLSCQAEVMEKVLEKLGTSKRPVILVGQGMVSAGAADLVRDFVKKYHIPVMSTWRALDFLDSVDEDFFGSPGLQAPRYSNLILQHADCLFVLGSRLDNMITAFDEEHFAFRAQKVIVDIDEKEIEKLNMPNVLPVVADIKEFMECLHSLEERYMQKVQYNVWHKHCNLIKKRFSIYAEKQNQTGVDLYKVTQCISECASMNDTIVISSTSRCNTAGHIAFLHKKGQKTISSMGMGSMGFALPSVVGAYYANAKKRVVMIEGDGSLQLNIQEFETIAANGIDAKMFIFDNRGYAAITTMQDRNFAGFYVGSNEKSGLYMPDTEKIVRAYGLPYLEINSEEEIRDVVNKAFAHQGPIVCNIKGSLYFDEIPKCISHIDETTGKRVSAALENPYPFLEKEELNTVTELLLSKEE</sequence>
<dbReference type="EMBL" id="FOJX01000013">
    <property type="protein sequence ID" value="SFB12025.1"/>
    <property type="molecule type" value="Genomic_DNA"/>
</dbReference>
<dbReference type="FunFam" id="3.40.50.970:FF:000007">
    <property type="entry name" value="Acetolactate synthase"/>
    <property type="match status" value="1"/>
</dbReference>
<dbReference type="GO" id="GO:0000287">
    <property type="term" value="F:magnesium ion binding"/>
    <property type="evidence" value="ECO:0007669"/>
    <property type="project" value="InterPro"/>
</dbReference>